<dbReference type="OrthoDB" id="2056148at2"/>
<evidence type="ECO:0000313" key="2">
    <source>
        <dbReference type="Proteomes" id="UP000199701"/>
    </source>
</evidence>
<dbReference type="Proteomes" id="UP000199701">
    <property type="component" value="Unassembled WGS sequence"/>
</dbReference>
<sequence length="111" mass="12864">MGEILTNEQCFKKYPNQWVLLQAVEREGYSITKAEYINSDLSKQEILDEARGRKASGQDVFVICTIESLEDAFAFVAFDNQLINQDYVSPQEYAELFNYYYGLSYAEYPTI</sequence>
<name>A0A1I0RFI9_9FIRM</name>
<proteinExistence type="predicted"/>
<gene>
    <name evidence="1" type="ORF">SAMN05421659_11479</name>
</gene>
<evidence type="ECO:0000313" key="1">
    <source>
        <dbReference type="EMBL" id="SEW39008.1"/>
    </source>
</evidence>
<organism evidence="1 2">
    <name type="scientific">[Clostridium] fimetarium</name>
    <dbReference type="NCBI Taxonomy" id="99656"/>
    <lineage>
        <taxon>Bacteria</taxon>
        <taxon>Bacillati</taxon>
        <taxon>Bacillota</taxon>
        <taxon>Clostridia</taxon>
        <taxon>Lachnospirales</taxon>
        <taxon>Lachnospiraceae</taxon>
    </lineage>
</organism>
<dbReference type="RefSeq" id="WP_092455953.1">
    <property type="nucleotide sequence ID" value="NZ_FOJI01000014.1"/>
</dbReference>
<dbReference type="EMBL" id="FOJI01000014">
    <property type="protein sequence ID" value="SEW39008.1"/>
    <property type="molecule type" value="Genomic_DNA"/>
</dbReference>
<dbReference type="AlphaFoldDB" id="A0A1I0RFI9"/>
<accession>A0A1I0RFI9</accession>
<reference evidence="1 2" key="1">
    <citation type="submission" date="2016-10" db="EMBL/GenBank/DDBJ databases">
        <authorList>
            <person name="de Groot N.N."/>
        </authorList>
    </citation>
    <scope>NUCLEOTIDE SEQUENCE [LARGE SCALE GENOMIC DNA]</scope>
    <source>
        <strain evidence="1 2">DSM 9179</strain>
    </source>
</reference>
<keyword evidence="2" id="KW-1185">Reference proteome</keyword>
<protein>
    <submittedName>
        <fullName evidence="1">Uncharacterized protein</fullName>
    </submittedName>
</protein>